<dbReference type="Pfam" id="PF04229">
    <property type="entry name" value="GrpB"/>
    <property type="match status" value="1"/>
</dbReference>
<accession>A0A366DXX6</accession>
<dbReference type="PANTHER" id="PTHR34822:SF1">
    <property type="entry name" value="GRPB FAMILY PROTEIN"/>
    <property type="match status" value="1"/>
</dbReference>
<dbReference type="InterPro" id="IPR007344">
    <property type="entry name" value="GrpB/CoaE"/>
</dbReference>
<comment type="caution">
    <text evidence="1">The sequence shown here is derived from an EMBL/GenBank/DDBJ whole genome shotgun (WGS) entry which is preliminary data.</text>
</comment>
<dbReference type="InterPro" id="IPR043519">
    <property type="entry name" value="NT_sf"/>
</dbReference>
<evidence type="ECO:0000313" key="1">
    <source>
        <dbReference type="EMBL" id="RBO94932.1"/>
    </source>
</evidence>
<dbReference type="Gene3D" id="3.30.460.10">
    <property type="entry name" value="Beta Polymerase, domain 2"/>
    <property type="match status" value="1"/>
</dbReference>
<evidence type="ECO:0000313" key="2">
    <source>
        <dbReference type="Proteomes" id="UP000252893"/>
    </source>
</evidence>
<reference evidence="1 2" key="1">
    <citation type="submission" date="2018-06" db="EMBL/GenBank/DDBJ databases">
        <title>Genomic Encyclopedia of Type Strains, Phase IV (KMG-IV): sequencing the most valuable type-strain genomes for metagenomic binning, comparative biology and taxonomic classification.</title>
        <authorList>
            <person name="Goeker M."/>
        </authorList>
    </citation>
    <scope>NUCLEOTIDE SEQUENCE [LARGE SCALE GENOMIC DNA]</scope>
    <source>
        <strain evidence="1 2">DSM 25619</strain>
    </source>
</reference>
<sequence>MDIGIGVDNKGNIAIITDILSKNNYNNLGFRSEQMGVILERLRDGKRTHCIHILELTSRHWTDYLNLRNLLRANEHIRKDYELLKENLAALHYNNRKAYTAGKADFIQAHLKTMRNIP</sequence>
<gene>
    <name evidence="1" type="ORF">DFR47_104294</name>
</gene>
<organism evidence="1 2">
    <name type="scientific">Pseudochrobactrum asaccharolyticum</name>
    <dbReference type="NCBI Taxonomy" id="354351"/>
    <lineage>
        <taxon>Bacteria</taxon>
        <taxon>Pseudomonadati</taxon>
        <taxon>Pseudomonadota</taxon>
        <taxon>Alphaproteobacteria</taxon>
        <taxon>Hyphomicrobiales</taxon>
        <taxon>Brucellaceae</taxon>
        <taxon>Pseudochrobactrum</taxon>
    </lineage>
</organism>
<dbReference type="EMBL" id="QNRH01000004">
    <property type="protein sequence ID" value="RBO94932.1"/>
    <property type="molecule type" value="Genomic_DNA"/>
</dbReference>
<keyword evidence="2" id="KW-1185">Reference proteome</keyword>
<dbReference type="PANTHER" id="PTHR34822">
    <property type="entry name" value="GRPB DOMAIN PROTEIN (AFU_ORTHOLOGUE AFUA_1G01530)"/>
    <property type="match status" value="1"/>
</dbReference>
<dbReference type="Proteomes" id="UP000252893">
    <property type="component" value="Unassembled WGS sequence"/>
</dbReference>
<protein>
    <submittedName>
        <fullName evidence="1">GrpB protein</fullName>
    </submittedName>
</protein>
<name>A0A366DXX6_9HYPH</name>
<proteinExistence type="predicted"/>
<dbReference type="SUPFAM" id="SSF81301">
    <property type="entry name" value="Nucleotidyltransferase"/>
    <property type="match status" value="1"/>
</dbReference>
<dbReference type="AlphaFoldDB" id="A0A366DXX6"/>